<comment type="caution">
    <text evidence="1">The sequence shown here is derived from an EMBL/GenBank/DDBJ whole genome shotgun (WGS) entry which is preliminary data.</text>
</comment>
<accession>A0AAE1DBE5</accession>
<protein>
    <submittedName>
        <fullName evidence="1">Uncharacterized protein</fullName>
    </submittedName>
</protein>
<keyword evidence="2" id="KW-1185">Reference proteome</keyword>
<proteinExistence type="predicted"/>
<dbReference type="AlphaFoldDB" id="A0AAE1DBE5"/>
<name>A0AAE1DBE5_9GAST</name>
<dbReference type="EMBL" id="JAWDGP010004580">
    <property type="protein sequence ID" value="KAK3763258.1"/>
    <property type="molecule type" value="Genomic_DNA"/>
</dbReference>
<reference evidence="1" key="1">
    <citation type="journal article" date="2023" name="G3 (Bethesda)">
        <title>A reference genome for the long-term kleptoplast-retaining sea slug Elysia crispata morphotype clarki.</title>
        <authorList>
            <person name="Eastman K.E."/>
            <person name="Pendleton A.L."/>
            <person name="Shaikh M.A."/>
            <person name="Suttiyut T."/>
            <person name="Ogas R."/>
            <person name="Tomko P."/>
            <person name="Gavelis G."/>
            <person name="Widhalm J.R."/>
            <person name="Wisecaver J.H."/>
        </authorList>
    </citation>
    <scope>NUCLEOTIDE SEQUENCE</scope>
    <source>
        <strain evidence="1">ECLA1</strain>
    </source>
</reference>
<evidence type="ECO:0000313" key="1">
    <source>
        <dbReference type="EMBL" id="KAK3763258.1"/>
    </source>
</evidence>
<dbReference type="Proteomes" id="UP001283361">
    <property type="component" value="Unassembled WGS sequence"/>
</dbReference>
<gene>
    <name evidence="1" type="ORF">RRG08_036850</name>
</gene>
<evidence type="ECO:0000313" key="2">
    <source>
        <dbReference type="Proteomes" id="UP001283361"/>
    </source>
</evidence>
<sequence length="88" mass="10081">MFRMVSGVIYWSQVIVFKLSGMNKRLCETWELEPDEWVDKRRSETELEHIASGGQETIWNIVGTHCVGWTRESGTQLEHTVSGGPETI</sequence>
<organism evidence="1 2">
    <name type="scientific">Elysia crispata</name>
    <name type="common">lettuce slug</name>
    <dbReference type="NCBI Taxonomy" id="231223"/>
    <lineage>
        <taxon>Eukaryota</taxon>
        <taxon>Metazoa</taxon>
        <taxon>Spiralia</taxon>
        <taxon>Lophotrochozoa</taxon>
        <taxon>Mollusca</taxon>
        <taxon>Gastropoda</taxon>
        <taxon>Heterobranchia</taxon>
        <taxon>Euthyneura</taxon>
        <taxon>Panpulmonata</taxon>
        <taxon>Sacoglossa</taxon>
        <taxon>Placobranchoidea</taxon>
        <taxon>Plakobranchidae</taxon>
        <taxon>Elysia</taxon>
    </lineage>
</organism>